<dbReference type="InterPro" id="IPR001667">
    <property type="entry name" value="DDH_dom"/>
</dbReference>
<accession>A0A7Z8CYG0</accession>
<dbReference type="Pfam" id="PF01368">
    <property type="entry name" value="DHH"/>
    <property type="match status" value="1"/>
</dbReference>
<gene>
    <name evidence="10" type="primary">recJ</name>
    <name evidence="10" type="ORF">CKN69_07525</name>
</gene>
<proteinExistence type="inferred from homology"/>
<dbReference type="InterPro" id="IPR038763">
    <property type="entry name" value="DHH_sf"/>
</dbReference>
<evidence type="ECO:0000256" key="3">
    <source>
        <dbReference type="ARBA" id="ARBA00022722"/>
    </source>
</evidence>
<evidence type="ECO:0000313" key="11">
    <source>
        <dbReference type="Proteomes" id="UP000297938"/>
    </source>
</evidence>
<dbReference type="PANTHER" id="PTHR30255:SF2">
    <property type="entry name" value="SINGLE-STRANDED-DNA-SPECIFIC EXONUCLEASE RECJ"/>
    <property type="match status" value="1"/>
</dbReference>
<evidence type="ECO:0000259" key="7">
    <source>
        <dbReference type="Pfam" id="PF02272"/>
    </source>
</evidence>
<evidence type="ECO:0000256" key="2">
    <source>
        <dbReference type="ARBA" id="ARBA00019841"/>
    </source>
</evidence>
<keyword evidence="4" id="KW-0378">Hydrolase</keyword>
<dbReference type="GO" id="GO:0006281">
    <property type="term" value="P:DNA repair"/>
    <property type="evidence" value="ECO:0007669"/>
    <property type="project" value="InterPro"/>
</dbReference>
<comment type="similarity">
    <text evidence="1">Belongs to the RecJ family.</text>
</comment>
<evidence type="ECO:0000256" key="5">
    <source>
        <dbReference type="ARBA" id="ARBA00022839"/>
    </source>
</evidence>
<dbReference type="Proteomes" id="UP000297938">
    <property type="component" value="Unassembled WGS sequence"/>
</dbReference>
<reference evidence="10 11" key="1">
    <citation type="journal article" date="2018" name="Int. J. Food Microbiol.">
        <title>Growth of Carnobacterium spp. isolated from chilled vacuum-packaged meat under relevant acidic conditions.</title>
        <authorList>
            <person name="Zhang P."/>
            <person name="Badoni M."/>
            <person name="Ganzle M."/>
            <person name="Yang X."/>
        </authorList>
    </citation>
    <scope>NUCLEOTIDE SEQUENCE [LARGE SCALE GENOMIC DNA]</scope>
    <source>
        <strain evidence="10 11">B2</strain>
    </source>
</reference>
<evidence type="ECO:0000259" key="9">
    <source>
        <dbReference type="Pfam" id="PF17768"/>
    </source>
</evidence>
<dbReference type="Pfam" id="PF10141">
    <property type="entry name" value="ssDNA-exonuc_C"/>
    <property type="match status" value="1"/>
</dbReference>
<dbReference type="InterPro" id="IPR041122">
    <property type="entry name" value="RecJ_OB"/>
</dbReference>
<dbReference type="InterPro" id="IPR003156">
    <property type="entry name" value="DHHA1_dom"/>
</dbReference>
<dbReference type="Gene3D" id="2.40.50.460">
    <property type="match status" value="1"/>
</dbReference>
<dbReference type="GO" id="GO:0003676">
    <property type="term" value="F:nucleic acid binding"/>
    <property type="evidence" value="ECO:0007669"/>
    <property type="project" value="InterPro"/>
</dbReference>
<protein>
    <recommendedName>
        <fullName evidence="2">Single-stranded-DNA-specific exonuclease RecJ</fullName>
    </recommendedName>
</protein>
<evidence type="ECO:0000313" key="10">
    <source>
        <dbReference type="EMBL" id="TFJ26256.1"/>
    </source>
</evidence>
<evidence type="ECO:0000256" key="4">
    <source>
        <dbReference type="ARBA" id="ARBA00022801"/>
    </source>
</evidence>
<name>A0A7Z8CYG0_CARDV</name>
<evidence type="ECO:0000259" key="8">
    <source>
        <dbReference type="Pfam" id="PF10141"/>
    </source>
</evidence>
<dbReference type="AlphaFoldDB" id="A0A7Z8CYG0"/>
<dbReference type="Pfam" id="PF02272">
    <property type="entry name" value="DHHA1"/>
    <property type="match status" value="1"/>
</dbReference>
<dbReference type="GO" id="GO:0006310">
    <property type="term" value="P:DNA recombination"/>
    <property type="evidence" value="ECO:0007669"/>
    <property type="project" value="InterPro"/>
</dbReference>
<keyword evidence="3" id="KW-0540">Nuclease</keyword>
<organism evidence="10 11">
    <name type="scientific">Carnobacterium divergens</name>
    <name type="common">Lactobacillus divergens</name>
    <dbReference type="NCBI Taxonomy" id="2748"/>
    <lineage>
        <taxon>Bacteria</taxon>
        <taxon>Bacillati</taxon>
        <taxon>Bacillota</taxon>
        <taxon>Bacilli</taxon>
        <taxon>Lactobacillales</taxon>
        <taxon>Carnobacteriaceae</taxon>
        <taxon>Carnobacterium</taxon>
    </lineage>
</organism>
<feature type="domain" description="RecJ OB" evidence="9">
    <location>
        <begin position="455"/>
        <end position="561"/>
    </location>
</feature>
<comment type="caution">
    <text evidence="10">The sequence shown here is derived from an EMBL/GenBank/DDBJ whole genome shotgun (WGS) entry which is preliminary data.</text>
</comment>
<feature type="domain" description="DDH" evidence="6">
    <location>
        <begin position="84"/>
        <end position="228"/>
    </location>
</feature>
<dbReference type="GO" id="GO:0008409">
    <property type="term" value="F:5'-3' exonuclease activity"/>
    <property type="evidence" value="ECO:0007669"/>
    <property type="project" value="InterPro"/>
</dbReference>
<evidence type="ECO:0000259" key="6">
    <source>
        <dbReference type="Pfam" id="PF01368"/>
    </source>
</evidence>
<dbReference type="Pfam" id="PF17768">
    <property type="entry name" value="RecJ_OB"/>
    <property type="match status" value="1"/>
</dbReference>
<sequence length="777" mass="85790">MLKSRMNWKLNQPQLNEAAITALSEELSTSPLVTTLLVNRGLDTKDKVQHFLKPDETWIHDPFLMYDMEKTVERITQAIENGQKIIVYGDYDADGVTSTAVLKETIEMLGGEVDYYIPNRFTDGYGPNVQAFEKLIEDGAELIVTCDNGVSGHEAIAKAKELGVDVIVTDHHEMPEILPEAYSIVHPKHPKGAYPFGELAGVGVAFKLATALLGEFPTELVDLVAIGTIADLVSLTDENRALVILGLEMLKSSERLGFLALAKVAGIEKETMTEETIGFTIAPRLNAVGRLGEAAPAVALLTTFDEEEAIELATFINTKNEERQAFVAKITEDAFQMIAEMKETPSVYLLAKSDWHEGVLGIVASKIVGATGKPALVLNIDAEKGIAKGSGRSVSAYDLYDAINEVRDLTTHFGGHHMAAGLTLPIEHIEALQTQLNHYALTHDLVGNLNEELAIDETIELADITVAAIEEIASLAPFGTDNPKPVFLLEHVQAEDIRKIGGNNAHLKLKATKNKVNLDVIGFQLGAVADEINDHSEVSLVGKLSINEWNGNRKPQLMLEDIAMDGLQVVDLRGSNLAAGLWVQGAACYLFYNKKSYQTHNDKVPMGSESVLIESKEDAEVFKTQHSTFVFIDCPNELEWIPSTIQGNAPEKLVTAFFSESESYLNGMPSRTQFGELFKFVATHKDVDIRHKLPLLANYLKIKDNLLIFMINVFFELGFVTIDNGVMNYVKDAPKKELSDAENYQKRLNQIEAEKILLYSHFAELEIWLKQQIKEAS</sequence>
<dbReference type="Gene3D" id="3.90.1640.30">
    <property type="match status" value="1"/>
</dbReference>
<dbReference type="InterPro" id="IPR004610">
    <property type="entry name" value="RecJ"/>
</dbReference>
<dbReference type="InterPro" id="IPR051673">
    <property type="entry name" value="SSDNA_exonuclease_RecJ"/>
</dbReference>
<dbReference type="EMBL" id="NRPP01000013">
    <property type="protein sequence ID" value="TFJ26256.1"/>
    <property type="molecule type" value="Genomic_DNA"/>
</dbReference>
<dbReference type="SUPFAM" id="SSF64182">
    <property type="entry name" value="DHH phosphoesterases"/>
    <property type="match status" value="1"/>
</dbReference>
<dbReference type="PANTHER" id="PTHR30255">
    <property type="entry name" value="SINGLE-STRANDED-DNA-SPECIFIC EXONUCLEASE RECJ"/>
    <property type="match status" value="1"/>
</dbReference>
<evidence type="ECO:0000256" key="1">
    <source>
        <dbReference type="ARBA" id="ARBA00005915"/>
    </source>
</evidence>
<keyword evidence="5 10" id="KW-0269">Exonuclease</keyword>
<dbReference type="InterPro" id="IPR018779">
    <property type="entry name" value="RecJ_C"/>
</dbReference>
<feature type="domain" description="Single-stranded-DNA-specific exonuclease RecJ C-terminal" evidence="8">
    <location>
        <begin position="568"/>
        <end position="769"/>
    </location>
</feature>
<feature type="domain" description="DHHA1" evidence="7">
    <location>
        <begin position="350"/>
        <end position="439"/>
    </location>
</feature>
<dbReference type="NCBIfam" id="TIGR00644">
    <property type="entry name" value="recJ"/>
    <property type="match status" value="1"/>
</dbReference>
<dbReference type="RefSeq" id="WP_135026078.1">
    <property type="nucleotide sequence ID" value="NZ_JBFUWK010000004.1"/>
</dbReference>